<evidence type="ECO:0000256" key="5">
    <source>
        <dbReference type="ARBA" id="ARBA00022553"/>
    </source>
</evidence>
<evidence type="ECO:0000256" key="1">
    <source>
        <dbReference type="ARBA" id="ARBA00000085"/>
    </source>
</evidence>
<comment type="subcellular location">
    <subcellularLocation>
        <location evidence="2">Cell membrane</location>
        <topology evidence="2">Multi-pass membrane protein</topology>
    </subcellularLocation>
</comment>
<dbReference type="PRINTS" id="PR00344">
    <property type="entry name" value="BCTRLSENSOR"/>
</dbReference>
<evidence type="ECO:0000256" key="7">
    <source>
        <dbReference type="ARBA" id="ARBA00022692"/>
    </source>
</evidence>
<dbReference type="InterPro" id="IPR003661">
    <property type="entry name" value="HisK_dim/P_dom"/>
</dbReference>
<evidence type="ECO:0000256" key="8">
    <source>
        <dbReference type="ARBA" id="ARBA00022741"/>
    </source>
</evidence>
<keyword evidence="8" id="KW-0547">Nucleotide-binding</keyword>
<dbReference type="SUPFAM" id="SSF47384">
    <property type="entry name" value="Homodimeric domain of signal transducing histidine kinase"/>
    <property type="match status" value="1"/>
</dbReference>
<dbReference type="SMART" id="SM00387">
    <property type="entry name" value="HATPase_c"/>
    <property type="match status" value="1"/>
</dbReference>
<dbReference type="SMART" id="SM00304">
    <property type="entry name" value="HAMP"/>
    <property type="match status" value="1"/>
</dbReference>
<comment type="caution">
    <text evidence="18">The sequence shown here is derived from an EMBL/GenBank/DDBJ whole genome shotgun (WGS) entry which is preliminary data.</text>
</comment>
<dbReference type="PROSITE" id="PS50109">
    <property type="entry name" value="HIS_KIN"/>
    <property type="match status" value="1"/>
</dbReference>
<keyword evidence="7 15" id="KW-0812">Transmembrane</keyword>
<dbReference type="SUPFAM" id="SSF55874">
    <property type="entry name" value="ATPase domain of HSP90 chaperone/DNA topoisomerase II/histidine kinase"/>
    <property type="match status" value="1"/>
</dbReference>
<dbReference type="SUPFAM" id="SSF158472">
    <property type="entry name" value="HAMP domain-like"/>
    <property type="match status" value="1"/>
</dbReference>
<evidence type="ECO:0000256" key="11">
    <source>
        <dbReference type="ARBA" id="ARBA00022989"/>
    </source>
</evidence>
<dbReference type="CDD" id="cd06225">
    <property type="entry name" value="HAMP"/>
    <property type="match status" value="1"/>
</dbReference>
<dbReference type="Pfam" id="PF00512">
    <property type="entry name" value="HisKA"/>
    <property type="match status" value="1"/>
</dbReference>
<dbReference type="Gene3D" id="6.10.340.10">
    <property type="match status" value="1"/>
</dbReference>
<feature type="region of interest" description="Disordered" evidence="14">
    <location>
        <begin position="71"/>
        <end position="90"/>
    </location>
</feature>
<keyword evidence="6 18" id="KW-0808">Transferase</keyword>
<evidence type="ECO:0000256" key="15">
    <source>
        <dbReference type="SAM" id="Phobius"/>
    </source>
</evidence>
<dbReference type="PANTHER" id="PTHR45436">
    <property type="entry name" value="SENSOR HISTIDINE KINASE YKOH"/>
    <property type="match status" value="1"/>
</dbReference>
<dbReference type="Proteomes" id="UP001229346">
    <property type="component" value="Unassembled WGS sequence"/>
</dbReference>
<evidence type="ECO:0000256" key="2">
    <source>
        <dbReference type="ARBA" id="ARBA00004651"/>
    </source>
</evidence>
<dbReference type="Pfam" id="PF02518">
    <property type="entry name" value="HATPase_c"/>
    <property type="match status" value="1"/>
</dbReference>
<dbReference type="InterPro" id="IPR050428">
    <property type="entry name" value="TCS_sensor_his_kinase"/>
</dbReference>
<dbReference type="Gene3D" id="3.30.565.10">
    <property type="entry name" value="Histidine kinase-like ATPase, C-terminal domain"/>
    <property type="match status" value="1"/>
</dbReference>
<dbReference type="PANTHER" id="PTHR45436:SF5">
    <property type="entry name" value="SENSOR HISTIDINE KINASE TRCS"/>
    <property type="match status" value="1"/>
</dbReference>
<evidence type="ECO:0000256" key="10">
    <source>
        <dbReference type="ARBA" id="ARBA00022840"/>
    </source>
</evidence>
<accession>A0ABT9TTN4</accession>
<evidence type="ECO:0000256" key="13">
    <source>
        <dbReference type="ARBA" id="ARBA00023136"/>
    </source>
</evidence>
<dbReference type="Gene3D" id="1.10.287.130">
    <property type="match status" value="1"/>
</dbReference>
<evidence type="ECO:0000256" key="6">
    <source>
        <dbReference type="ARBA" id="ARBA00022679"/>
    </source>
</evidence>
<dbReference type="Pfam" id="PF00672">
    <property type="entry name" value="HAMP"/>
    <property type="match status" value="1"/>
</dbReference>
<dbReference type="InterPro" id="IPR003660">
    <property type="entry name" value="HAMP_dom"/>
</dbReference>
<dbReference type="EMBL" id="JAUSSU010000001">
    <property type="protein sequence ID" value="MDQ0110717.1"/>
    <property type="molecule type" value="Genomic_DNA"/>
</dbReference>
<sequence length="495" mass="54331">MRRIRRIVAPKSLRYQLLSRTLLLLAALLLLIGVLQYVLMKDFVYENKANTINAQLMSMPMDWFGASVSKQDNRDGKGNVLRNDSPRQRPQAPVFYQPGMSFAFVDNDGDVEDLTEDSELASPQLSKQQYTDIMAELVNSDSISYRIVSDDSGHEQLVVFRLVGSSKRMAGLIQGGAETATLQKLLLTQLAIFISLAVLALAAGLSLYLPLLRKTLTPLSRVVRAASDTDAGNLDIRLPVQQGQLEIDRLSEAFNGMLARLESSFEAERRTTERMRRFIADASHELRTPLTSIHGFIEVLQRGAAANPEQLNRALASMGLESQRINKLVADLLTLAKLDQALELVLSPVRLDEVLREMEPQLHLLAGNRSVQIELTAEVTGHFHADKLKQVVLNLFLNAVQHTGPESGSITLTLGVSGNKALLNVTDNGTGIAAEHIPHLFERFYRNESSRTRKSGGAGLGLAITKSLVEAHNGSIDVSSEPGVGSQFRVLLPLG</sequence>
<name>A0ABT9TTN4_PAEHA</name>
<dbReference type="CDD" id="cd00082">
    <property type="entry name" value="HisKA"/>
    <property type="match status" value="1"/>
</dbReference>
<keyword evidence="5" id="KW-0597">Phosphoprotein</keyword>
<feature type="domain" description="Histidine kinase" evidence="16">
    <location>
        <begin position="281"/>
        <end position="495"/>
    </location>
</feature>
<comment type="catalytic activity">
    <reaction evidence="1">
        <text>ATP + protein L-histidine = ADP + protein N-phospho-L-histidine.</text>
        <dbReference type="EC" id="2.7.13.3"/>
    </reaction>
</comment>
<gene>
    <name evidence="18" type="ORF">J2T15_000133</name>
</gene>
<keyword evidence="13 15" id="KW-0472">Membrane</keyword>
<evidence type="ECO:0000259" key="17">
    <source>
        <dbReference type="PROSITE" id="PS50885"/>
    </source>
</evidence>
<evidence type="ECO:0000256" key="9">
    <source>
        <dbReference type="ARBA" id="ARBA00022777"/>
    </source>
</evidence>
<organism evidence="18 19">
    <name type="scientific">Paenibacillus harenae</name>
    <dbReference type="NCBI Taxonomy" id="306543"/>
    <lineage>
        <taxon>Bacteria</taxon>
        <taxon>Bacillati</taxon>
        <taxon>Bacillota</taxon>
        <taxon>Bacilli</taxon>
        <taxon>Bacillales</taxon>
        <taxon>Paenibacillaceae</taxon>
        <taxon>Paenibacillus</taxon>
    </lineage>
</organism>
<dbReference type="InterPro" id="IPR005467">
    <property type="entry name" value="His_kinase_dom"/>
</dbReference>
<dbReference type="InterPro" id="IPR036890">
    <property type="entry name" value="HATPase_C_sf"/>
</dbReference>
<dbReference type="PROSITE" id="PS50885">
    <property type="entry name" value="HAMP"/>
    <property type="match status" value="1"/>
</dbReference>
<dbReference type="InterPro" id="IPR036097">
    <property type="entry name" value="HisK_dim/P_sf"/>
</dbReference>
<evidence type="ECO:0000313" key="19">
    <source>
        <dbReference type="Proteomes" id="UP001229346"/>
    </source>
</evidence>
<dbReference type="InterPro" id="IPR003594">
    <property type="entry name" value="HATPase_dom"/>
</dbReference>
<keyword evidence="19" id="KW-1185">Reference proteome</keyword>
<keyword evidence="9 18" id="KW-0418">Kinase</keyword>
<dbReference type="EC" id="2.7.13.3" evidence="3"/>
<protein>
    <recommendedName>
        <fullName evidence="3">histidine kinase</fullName>
        <ecNumber evidence="3">2.7.13.3</ecNumber>
    </recommendedName>
</protein>
<reference evidence="18 19" key="1">
    <citation type="submission" date="2023-07" db="EMBL/GenBank/DDBJ databases">
        <title>Sorghum-associated microbial communities from plants grown in Nebraska, USA.</title>
        <authorList>
            <person name="Schachtman D."/>
        </authorList>
    </citation>
    <scope>NUCLEOTIDE SEQUENCE [LARGE SCALE GENOMIC DNA]</scope>
    <source>
        <strain evidence="18 19">CC482</strain>
    </source>
</reference>
<keyword evidence="4" id="KW-1003">Cell membrane</keyword>
<proteinExistence type="predicted"/>
<keyword evidence="11 15" id="KW-1133">Transmembrane helix</keyword>
<dbReference type="InterPro" id="IPR004358">
    <property type="entry name" value="Sig_transdc_His_kin-like_C"/>
</dbReference>
<evidence type="ECO:0000313" key="18">
    <source>
        <dbReference type="EMBL" id="MDQ0110717.1"/>
    </source>
</evidence>
<evidence type="ECO:0000259" key="16">
    <source>
        <dbReference type="PROSITE" id="PS50109"/>
    </source>
</evidence>
<feature type="domain" description="HAMP" evidence="17">
    <location>
        <begin position="213"/>
        <end position="266"/>
    </location>
</feature>
<keyword evidence="10" id="KW-0067">ATP-binding</keyword>
<evidence type="ECO:0000256" key="3">
    <source>
        <dbReference type="ARBA" id="ARBA00012438"/>
    </source>
</evidence>
<keyword evidence="12" id="KW-0902">Two-component regulatory system</keyword>
<feature type="transmembrane region" description="Helical" evidence="15">
    <location>
        <begin position="190"/>
        <end position="211"/>
    </location>
</feature>
<dbReference type="CDD" id="cd00075">
    <property type="entry name" value="HATPase"/>
    <property type="match status" value="1"/>
</dbReference>
<evidence type="ECO:0000256" key="12">
    <source>
        <dbReference type="ARBA" id="ARBA00023012"/>
    </source>
</evidence>
<evidence type="ECO:0000256" key="14">
    <source>
        <dbReference type="SAM" id="MobiDB-lite"/>
    </source>
</evidence>
<evidence type="ECO:0000256" key="4">
    <source>
        <dbReference type="ARBA" id="ARBA00022475"/>
    </source>
</evidence>
<dbReference type="GO" id="GO:0004673">
    <property type="term" value="F:protein histidine kinase activity"/>
    <property type="evidence" value="ECO:0007669"/>
    <property type="project" value="UniProtKB-EC"/>
</dbReference>
<dbReference type="SMART" id="SM00388">
    <property type="entry name" value="HisKA"/>
    <property type="match status" value="1"/>
</dbReference>